<dbReference type="EC" id="2.4.1.5" evidence="2"/>
<dbReference type="Gene3D" id="3.30.160.280">
    <property type="match status" value="12"/>
</dbReference>
<dbReference type="GeneID" id="97604279"/>
<dbReference type="RefSeq" id="WP_004163706.1">
    <property type="nucleotide sequence ID" value="NZ_BAYW01000001.1"/>
</dbReference>
<evidence type="ECO:0000313" key="3">
    <source>
        <dbReference type="Proteomes" id="UP000013111"/>
    </source>
</evidence>
<feature type="region of interest" description="Disordered" evidence="1">
    <location>
        <begin position="1"/>
        <end position="33"/>
    </location>
</feature>
<keyword evidence="2" id="KW-0328">Glycosyltransferase</keyword>
<evidence type="ECO:0000256" key="1">
    <source>
        <dbReference type="SAM" id="MobiDB-lite"/>
    </source>
</evidence>
<reference evidence="2 3" key="2">
    <citation type="submission" date="2013-04" db="EMBL/GenBank/DDBJ databases">
        <title>Comparative genomics of 12 strains of Erwinia amylovora identifies a pan-genome with a large conserved core and provides insights into host specificity.</title>
        <authorList>
            <person name="Mann R.A."/>
            <person name="Smits T.H.M."/>
            <person name="Buehlmann A."/>
            <person name="Blom J."/>
            <person name="Goesmann A."/>
            <person name="Frey J.E."/>
            <person name="Plummer K.M."/>
            <person name="Beer S.V."/>
            <person name="Luck J."/>
            <person name="Duffy B."/>
            <person name="Rodoni B."/>
        </authorList>
    </citation>
    <scope>NUCLEOTIDE SEQUENCE [LARGE SCALE GENOMIC DNA]</scope>
    <source>
        <strain evidence="3">CFBP 1232</strain>
    </source>
</reference>
<dbReference type="Proteomes" id="UP000013111">
    <property type="component" value="Unassembled WGS sequence"/>
</dbReference>
<evidence type="ECO:0000313" key="2">
    <source>
        <dbReference type="EMBL" id="CCO91990.1"/>
    </source>
</evidence>
<dbReference type="EMBL" id="CAPB01000001">
    <property type="protein sequence ID" value="CCO91990.1"/>
    <property type="molecule type" value="Genomic_DNA"/>
</dbReference>
<reference evidence="2 3" key="1">
    <citation type="submission" date="2012-11" db="EMBL/GenBank/DDBJ databases">
        <authorList>
            <person name="Linke B."/>
        </authorList>
    </citation>
    <scope>NUCLEOTIDE SEQUENCE [LARGE SCALE GENOMIC DNA]</scope>
    <source>
        <strain evidence="3">CFBP 1232</strain>
    </source>
</reference>
<name>A0A830ZP55_ERWAM</name>
<protein>
    <submittedName>
        <fullName evidence="2">Glucosyltransferase-I</fullName>
        <ecNumber evidence="2">2.4.1.5</ecNumber>
    </submittedName>
</protein>
<organism evidence="2 3">
    <name type="scientific">Erwinia amylovora NBRC 12687 = CFBP 1232</name>
    <dbReference type="NCBI Taxonomy" id="1219359"/>
    <lineage>
        <taxon>Bacteria</taxon>
        <taxon>Pseudomonadati</taxon>
        <taxon>Pseudomonadota</taxon>
        <taxon>Gammaproteobacteria</taxon>
        <taxon>Enterobacterales</taxon>
        <taxon>Erwiniaceae</taxon>
        <taxon>Erwinia</taxon>
    </lineage>
</organism>
<feature type="compositionally biased region" description="Polar residues" evidence="1">
    <location>
        <begin position="158"/>
        <end position="176"/>
    </location>
</feature>
<comment type="caution">
    <text evidence="2">The sequence shown here is derived from an EMBL/GenBank/DDBJ whole genome shotgun (WGS) entry which is preliminary data.</text>
</comment>
<gene>
    <name evidence="2" type="ORF">BN437_0009</name>
</gene>
<proteinExistence type="predicted"/>
<keyword evidence="2" id="KW-0808">Transferase</keyword>
<feature type="region of interest" description="Disordered" evidence="1">
    <location>
        <begin position="148"/>
        <end position="179"/>
    </location>
</feature>
<accession>A0A830ZP55</accession>
<sequence length="2099" mass="239090">MIRITKENSEQAPPLSAANHKLESADIDSGTSPLTTHLESANKSDVTLAKQGRASCRTAPCRRILNTLKIVWPGSANNEDVEQSVVIFEGARLYQEAEALRDTRSKTEQQQALPLSLKSKTALAMGAAVMLAGAGLFWRQFSQSGRPDHLLPGKTAAEPTSTATDHTPEASGSFSTHDCRYNGEIKIPRHVRRHLANPQPVSKDVSDSEVNKRKLFNFSCQIQRETLSFSNVLRNIADSLSSPIKKFGEEWQVIYNYNLLKKGCPQPSEKVFLLNILHYVDSVSSTILHSFPRFVPLMIIQNIVPPVLRSIADKLDGKKMDFDLIIQINHEFLSVSQMLSASLDLHGINLLSDAQAGLAEGVIPEKLKLKDGGIFVELEGGEYKMCRDRDGVYIHDIEAKSLQLRKNYIDYVRGEKKWRANNRALVMSPDTTSQDYLFEASRKLMARARIESKTTGKYVSSVDFVSTVLNKLGLANSDNLNYFRNSVNQPSFQLTHMEETSTITKLDQLLKVKAGQVVIFIQPKENNMQVKHTMLATGNGLFTGIHNDEISVELGHEGITLTAEQLGEFEGGFLTSSEGKRFHVYAGYVKNSKLSYYKSYKESVLNLEVNDYSAGSAHAIGVVLSMTGDLSPDLVSALHNEIINGGSIRPFIKFVKNREGWFSREDIGDNTPPGGMIFLTQKPSDDYDNGIFALRLEGDNFFIPELFEPALKVGGVSTIYTLKELKNNIKEKELWVKPVEFNLENTRVKALLGKDARFYAFGEFLRVRAHGAPRNINYRSPTDIVSIIKGLSISKGIDLNKIKTIEIESCFGATGFPSSGRIIAAKTGKKVVAWRGKYRTDYDSEDEAKVIYHPTPLSHLENISEEITDRHTNFFNKLRGLYIYLSHTIKESTLFSPHREKRSSQYFNLLLIDLGRLVLGKIDTETFIKDNKFIFGSRIGDIELIRDRILRYVPEDSMAFSELCLEILYVSPEATEYLDNYISRPLNDEYSFLSLAPVTPQESRNNVSFNRNITSTELLDLAYAMGISTENMFLTPKKWHEFGFPGDIYINKDGNKFFEFRREGIPANHFWRYPVDAMDNENWLYAGRNPGTVQQPKDWYEYGKAGSVYYDTNRGYFALKTDGRPSDHQWYFPSENQNDEHWEFITLQAGTFRTPRAWNDNGVSGDVYFSVESDSYYILKKEGKPPSHGWHFPAGKRDDANWINAGINLGTRDRPKQWNEYGIAGSIYHHPGSGYMSLKLDGRPSDNNWFLPHGGESDEHWNFICFEVGSFDSPKLPNVEGTAGEVYYDYKKRSYFILRMDGKPASRGWPFPAGKTDDSYWIYGGQNSGTLESPKSWNEYGKPGSIYHHPGHGYFSLNHEGRPSENKWKFPHGGRSNKRWKLVSWEQGSFNAPKLHDMQGKSGEVYYSEKFQSFYILKASGNPSLQGWFFPSDDEDDENWIYAGKNPGTLEAPKSWDEYGRAGSIYLQAGYGYFALKTEGRPSEIRWKFPTGGQSDKHWKFISWDLGSFNAPKRLNVQGKVGEVYFSDENASFYILRKNMTSLTKGWHFPSSNTDDESWFYAGKNSGTLNSPKAWNEYGKAGSIYYQSGYGYLILKKEGRPPDEKWYFPHKRMSNNYWKFISMKAASFNNPKRQNDEGMIGEVYYSDMNHSFYILKNAGNPSTQGWRFPSDGLDDANWICAGENRGTPDSPKDWEEYGKTGSVYYDAEFGYLTLKMEGRPAEHNWHYPIEGDSNERWNFISWEMGSFDAPKHLTDKGTVGEIYYNDKNKLFYAIKKEGTPATNGWFFPRAKADNAHWIYTGDNRGTLHSPKTWGEYGKQGAVYYSFKYGYLTLQTEGRPSDRRWYYPLNGQSDKHWKFISWEAGSWVSPKRQSDEGVAGEVYYSDENQSFYILKKTGNPASRGWHFPAEKADGIDWIYGGENKGTLYSPKQWTEYGKVGSIYYQAEYGFLTLKTEGRPPDNQWLFPNAGESDDHWSFISFEAGTYKDPKQATDKGVAGEVYYSFSQELYYILRKEGVPSQSGWSFPSGKQDNWYWLYGGDNKGTMAYPKHWGEYGKVNSIYYKNGYGYFVLRTEGNPSVNKWYFPQTGESNTHWRYLSQ</sequence>
<dbReference type="GO" id="GO:0047849">
    <property type="term" value="F:dextransucrase activity"/>
    <property type="evidence" value="ECO:0007669"/>
    <property type="project" value="UniProtKB-EC"/>
</dbReference>